<protein>
    <recommendedName>
        <fullName evidence="17">Amino acid transporter transmembrane domain-containing protein</fullName>
    </recommendedName>
</protein>
<accession>A0A8E0RJR9</accession>
<evidence type="ECO:0000313" key="19">
    <source>
        <dbReference type="Proteomes" id="UP000728185"/>
    </source>
</evidence>
<feature type="transmembrane region" description="Helical" evidence="16">
    <location>
        <begin position="111"/>
        <end position="133"/>
    </location>
</feature>
<evidence type="ECO:0000256" key="6">
    <source>
        <dbReference type="ARBA" id="ARBA00022753"/>
    </source>
</evidence>
<evidence type="ECO:0000256" key="5">
    <source>
        <dbReference type="ARBA" id="ARBA00022723"/>
    </source>
</evidence>
<keyword evidence="9" id="KW-0915">Sodium</keyword>
<feature type="region of interest" description="Disordered" evidence="15">
    <location>
        <begin position="1"/>
        <end position="34"/>
    </location>
</feature>
<dbReference type="AlphaFoldDB" id="A0A8E0RJR9"/>
<dbReference type="PANTHER" id="PTHR22950">
    <property type="entry name" value="AMINO ACID TRANSPORTER"/>
    <property type="match status" value="1"/>
</dbReference>
<evidence type="ECO:0000256" key="4">
    <source>
        <dbReference type="ARBA" id="ARBA00022692"/>
    </source>
</evidence>
<evidence type="ECO:0000256" key="15">
    <source>
        <dbReference type="SAM" id="MobiDB-lite"/>
    </source>
</evidence>
<dbReference type="EMBL" id="LUCM01010838">
    <property type="protein sequence ID" value="KAA0184886.1"/>
    <property type="molecule type" value="Genomic_DNA"/>
</dbReference>
<feature type="compositionally biased region" description="Basic and acidic residues" evidence="15">
    <location>
        <begin position="1"/>
        <end position="22"/>
    </location>
</feature>
<feature type="transmembrane region" description="Helical" evidence="16">
    <location>
        <begin position="343"/>
        <end position="363"/>
    </location>
</feature>
<evidence type="ECO:0000256" key="10">
    <source>
        <dbReference type="ARBA" id="ARBA00023136"/>
    </source>
</evidence>
<dbReference type="PANTHER" id="PTHR22950:SF244">
    <property type="entry name" value="NEUTRAL AMINO ACID TRANSPORTER 9"/>
    <property type="match status" value="1"/>
</dbReference>
<feature type="transmembrane region" description="Helical" evidence="16">
    <location>
        <begin position="195"/>
        <end position="221"/>
    </location>
</feature>
<keyword evidence="19" id="KW-1185">Reference proteome</keyword>
<dbReference type="InterPro" id="IPR013057">
    <property type="entry name" value="AA_transpt_TM"/>
</dbReference>
<keyword evidence="11" id="KW-1015">Disulfide bond</keyword>
<evidence type="ECO:0000313" key="18">
    <source>
        <dbReference type="EMBL" id="KAA0184886.1"/>
    </source>
</evidence>
<feature type="region of interest" description="Disordered" evidence="15">
    <location>
        <begin position="83"/>
        <end position="108"/>
    </location>
</feature>
<comment type="subcellular location">
    <subcellularLocation>
        <location evidence="1">Late endosome membrane</location>
        <topology evidence="1">Multi-pass membrane protein</topology>
    </subcellularLocation>
    <subcellularLocation>
        <location evidence="2">Lysosome membrane</location>
        <topology evidence="2">Multi-pass membrane protein</topology>
    </subcellularLocation>
</comment>
<sequence>MGATLAHRDEQSNTDTTQRRASVDSSNSRVPPVLMRVSDAGCEAGIRRFGHYPIMRGDELPGADMDRSTLQQNNVVYLLTDSLEGTNDSGVDSPGESGESKPKDEQPNQGSFVAIFSIWNTMMGTSILAMPWALREAGFGFGIFLLIFVAAVACYTAYLTIKSAEDLRIIKNISKSTFLDLSDACEHYLGKAGRIIALIFSQISLLGAMIVYYVLICNFLYNTGNFIYERANGIDTSVNPNATGKYTDSGLRWSVSYSNRAFNCYAIRSIIYLYRRFSLLSVICDSGVPPFNTTQAALIMKAGSSGRELYDRLWSQTRTVPAWLLLILFPLISIRSPAFLGKFTSLATVSVAYLFILICIKASKWGFHMGPNAEGLSSKSISYFRV</sequence>
<gene>
    <name evidence="18" type="ORF">FBUS_04796</name>
</gene>
<keyword evidence="12" id="KW-0325">Glycoprotein</keyword>
<dbReference type="GO" id="GO:0046872">
    <property type="term" value="F:metal ion binding"/>
    <property type="evidence" value="ECO:0007669"/>
    <property type="project" value="UniProtKB-KW"/>
</dbReference>
<comment type="similarity">
    <text evidence="14">Belongs to the amino acid/polyamine transporter 2 family. SLC38A9 subfamily.</text>
</comment>
<organism evidence="18 19">
    <name type="scientific">Fasciolopsis buskii</name>
    <dbReference type="NCBI Taxonomy" id="27845"/>
    <lineage>
        <taxon>Eukaryota</taxon>
        <taxon>Metazoa</taxon>
        <taxon>Spiralia</taxon>
        <taxon>Lophotrochozoa</taxon>
        <taxon>Platyhelminthes</taxon>
        <taxon>Trematoda</taxon>
        <taxon>Digenea</taxon>
        <taxon>Plagiorchiida</taxon>
        <taxon>Echinostomata</taxon>
        <taxon>Echinostomatoidea</taxon>
        <taxon>Fasciolidae</taxon>
        <taxon>Fasciolopsis</taxon>
    </lineage>
</organism>
<evidence type="ECO:0000256" key="16">
    <source>
        <dbReference type="SAM" id="Phobius"/>
    </source>
</evidence>
<evidence type="ECO:0000256" key="8">
    <source>
        <dbReference type="ARBA" id="ARBA00022989"/>
    </source>
</evidence>
<keyword evidence="6" id="KW-0967">Endosome</keyword>
<feature type="transmembrane region" description="Helical" evidence="16">
    <location>
        <begin position="139"/>
        <end position="161"/>
    </location>
</feature>
<evidence type="ECO:0000256" key="2">
    <source>
        <dbReference type="ARBA" id="ARBA00004155"/>
    </source>
</evidence>
<dbReference type="GO" id="GO:0015179">
    <property type="term" value="F:L-amino acid transmembrane transporter activity"/>
    <property type="evidence" value="ECO:0007669"/>
    <property type="project" value="TreeGrafter"/>
</dbReference>
<evidence type="ECO:0000256" key="11">
    <source>
        <dbReference type="ARBA" id="ARBA00023157"/>
    </source>
</evidence>
<evidence type="ECO:0000256" key="9">
    <source>
        <dbReference type="ARBA" id="ARBA00023053"/>
    </source>
</evidence>
<dbReference type="GO" id="GO:0031902">
    <property type="term" value="C:late endosome membrane"/>
    <property type="evidence" value="ECO:0007669"/>
    <property type="project" value="UniProtKB-SubCell"/>
</dbReference>
<evidence type="ECO:0000256" key="1">
    <source>
        <dbReference type="ARBA" id="ARBA00004107"/>
    </source>
</evidence>
<dbReference type="Proteomes" id="UP000728185">
    <property type="component" value="Unassembled WGS sequence"/>
</dbReference>
<evidence type="ECO:0000256" key="13">
    <source>
        <dbReference type="ARBA" id="ARBA00023228"/>
    </source>
</evidence>
<name>A0A8E0RJR9_9TREM</name>
<feature type="transmembrane region" description="Helical" evidence="16">
    <location>
        <begin position="313"/>
        <end position="331"/>
    </location>
</feature>
<reference evidence="18" key="1">
    <citation type="submission" date="2019-05" db="EMBL/GenBank/DDBJ databases">
        <title>Annotation for the trematode Fasciolopsis buski.</title>
        <authorList>
            <person name="Choi Y.-J."/>
        </authorList>
    </citation>
    <scope>NUCLEOTIDE SEQUENCE</scope>
    <source>
        <strain evidence="18">HT</strain>
        <tissue evidence="18">Whole worm</tissue>
    </source>
</reference>
<keyword evidence="3" id="KW-0813">Transport</keyword>
<comment type="caution">
    <text evidence="18">The sequence shown here is derived from an EMBL/GenBank/DDBJ whole genome shotgun (WGS) entry which is preliminary data.</text>
</comment>
<keyword evidence="4 16" id="KW-0812">Transmembrane</keyword>
<dbReference type="GO" id="GO:0005765">
    <property type="term" value="C:lysosomal membrane"/>
    <property type="evidence" value="ECO:0007669"/>
    <property type="project" value="UniProtKB-SubCell"/>
</dbReference>
<evidence type="ECO:0000256" key="7">
    <source>
        <dbReference type="ARBA" id="ARBA00022970"/>
    </source>
</evidence>
<evidence type="ECO:0000259" key="17">
    <source>
        <dbReference type="Pfam" id="PF01490"/>
    </source>
</evidence>
<proteinExistence type="inferred from homology"/>
<keyword evidence="13" id="KW-0458">Lysosome</keyword>
<dbReference type="Pfam" id="PF01490">
    <property type="entry name" value="Aa_trans"/>
    <property type="match status" value="1"/>
</dbReference>
<keyword evidence="8 16" id="KW-1133">Transmembrane helix</keyword>
<feature type="domain" description="Amino acid transporter transmembrane" evidence="17">
    <location>
        <begin position="114"/>
        <end position="225"/>
    </location>
</feature>
<keyword evidence="7" id="KW-0029">Amino-acid transport</keyword>
<evidence type="ECO:0000256" key="12">
    <source>
        <dbReference type="ARBA" id="ARBA00023180"/>
    </source>
</evidence>
<evidence type="ECO:0000256" key="14">
    <source>
        <dbReference type="ARBA" id="ARBA00038442"/>
    </source>
</evidence>
<dbReference type="OrthoDB" id="294730at2759"/>
<evidence type="ECO:0000256" key="3">
    <source>
        <dbReference type="ARBA" id="ARBA00022448"/>
    </source>
</evidence>
<keyword evidence="10 16" id="KW-0472">Membrane</keyword>
<keyword evidence="5" id="KW-0479">Metal-binding</keyword>